<dbReference type="Gene3D" id="3.40.50.720">
    <property type="entry name" value="NAD(P)-binding Rossmann-like Domain"/>
    <property type="match status" value="3"/>
</dbReference>
<feature type="domain" description="D-isomer specific 2-hydroxyacid dehydrogenase NAD-binding" evidence="5">
    <location>
        <begin position="17"/>
        <end position="168"/>
    </location>
</feature>
<proteinExistence type="inferred from homology"/>
<reference evidence="7" key="1">
    <citation type="journal article" date="2018" name="Nat. Microbiol.">
        <title>Leveraging single-cell genomics to expand the fungal tree of life.</title>
        <authorList>
            <person name="Ahrendt S.R."/>
            <person name="Quandt C.A."/>
            <person name="Ciobanu D."/>
            <person name="Clum A."/>
            <person name="Salamov A."/>
            <person name="Andreopoulos B."/>
            <person name="Cheng J.F."/>
            <person name="Woyke T."/>
            <person name="Pelin A."/>
            <person name="Henrissat B."/>
            <person name="Reynolds N.K."/>
            <person name="Benny G.L."/>
            <person name="Smith M.E."/>
            <person name="James T.Y."/>
            <person name="Grigoriev I.V."/>
        </authorList>
    </citation>
    <scope>NUCLEOTIDE SEQUENCE [LARGE SCALE GENOMIC DNA]</scope>
    <source>
        <strain evidence="7">Baker2002</strain>
    </source>
</reference>
<evidence type="ECO:0000256" key="2">
    <source>
        <dbReference type="ARBA" id="ARBA00023002"/>
    </source>
</evidence>
<dbReference type="GO" id="GO:0005829">
    <property type="term" value="C:cytosol"/>
    <property type="evidence" value="ECO:0007669"/>
    <property type="project" value="TreeGrafter"/>
</dbReference>
<dbReference type="GO" id="GO:0030267">
    <property type="term" value="F:glyoxylate reductase (NADPH) activity"/>
    <property type="evidence" value="ECO:0007669"/>
    <property type="project" value="TreeGrafter"/>
</dbReference>
<evidence type="ECO:0000313" key="7">
    <source>
        <dbReference type="Proteomes" id="UP000268321"/>
    </source>
</evidence>
<dbReference type="AlphaFoldDB" id="A0A4P9ZHG7"/>
<name>A0A4P9ZHG7_9ASCO</name>
<gene>
    <name evidence="6" type="ORF">METBISCDRAFT_29491</name>
</gene>
<keyword evidence="7" id="KW-1185">Reference proteome</keyword>
<evidence type="ECO:0000256" key="3">
    <source>
        <dbReference type="RuleBase" id="RU003719"/>
    </source>
</evidence>
<evidence type="ECO:0000256" key="1">
    <source>
        <dbReference type="ARBA" id="ARBA00005854"/>
    </source>
</evidence>
<dbReference type="GO" id="GO:0016618">
    <property type="term" value="F:hydroxypyruvate reductase [NAD(P)H] activity"/>
    <property type="evidence" value="ECO:0007669"/>
    <property type="project" value="TreeGrafter"/>
</dbReference>
<evidence type="ECO:0000313" key="6">
    <source>
        <dbReference type="EMBL" id="RKP32597.1"/>
    </source>
</evidence>
<dbReference type="GO" id="GO:0051287">
    <property type="term" value="F:NAD binding"/>
    <property type="evidence" value="ECO:0007669"/>
    <property type="project" value="InterPro"/>
</dbReference>
<feature type="domain" description="D-isomer specific 2-hydroxyacid dehydrogenase catalytic" evidence="4">
    <location>
        <begin position="2"/>
        <end position="199"/>
    </location>
</feature>
<evidence type="ECO:0000259" key="5">
    <source>
        <dbReference type="Pfam" id="PF02826"/>
    </source>
</evidence>
<dbReference type="InterPro" id="IPR006139">
    <property type="entry name" value="D-isomer_2_OHA_DH_cat_dom"/>
</dbReference>
<dbReference type="InterPro" id="IPR036291">
    <property type="entry name" value="NAD(P)-bd_dom_sf"/>
</dbReference>
<dbReference type="Pfam" id="PF02826">
    <property type="entry name" value="2-Hacid_dh_C"/>
    <property type="match status" value="1"/>
</dbReference>
<protein>
    <recommendedName>
        <fullName evidence="8">D-isomer specific 2-hydroxyacid dehydrogenase NAD-binding domain-containing protein</fullName>
    </recommendedName>
</protein>
<dbReference type="Pfam" id="PF00389">
    <property type="entry name" value="2-Hacid_dh"/>
    <property type="match status" value="1"/>
</dbReference>
<evidence type="ECO:0000259" key="4">
    <source>
        <dbReference type="Pfam" id="PF00389"/>
    </source>
</evidence>
<comment type="similarity">
    <text evidence="1 3">Belongs to the D-isomer specific 2-hydroxyacid dehydrogenase family.</text>
</comment>
<dbReference type="PANTHER" id="PTHR10996:SF257">
    <property type="entry name" value="GLYOXYLATE REDUCTASE 1"/>
    <property type="match status" value="1"/>
</dbReference>
<accession>A0A4P9ZHG7</accession>
<keyword evidence="2 3" id="KW-0560">Oxidoreductase</keyword>
<dbReference type="InterPro" id="IPR050223">
    <property type="entry name" value="D-isomer_2-hydroxyacid_DH"/>
</dbReference>
<dbReference type="PANTHER" id="PTHR10996">
    <property type="entry name" value="2-HYDROXYACID DEHYDROGENASE-RELATED"/>
    <property type="match status" value="1"/>
</dbReference>
<organism evidence="6 7">
    <name type="scientific">Metschnikowia bicuspidata</name>
    <dbReference type="NCBI Taxonomy" id="27322"/>
    <lineage>
        <taxon>Eukaryota</taxon>
        <taxon>Fungi</taxon>
        <taxon>Dikarya</taxon>
        <taxon>Ascomycota</taxon>
        <taxon>Saccharomycotina</taxon>
        <taxon>Pichiomycetes</taxon>
        <taxon>Metschnikowiaceae</taxon>
        <taxon>Metschnikowia</taxon>
    </lineage>
</organism>
<sequence>MSHSGAGYDQIDVTPFTERNIQVSNITTTTVGILGMGNIGRAIRDRLQPFGCGKNVYYNRSRLPEELESCIEYVYYDDLIANSDIIMVCVPFNPKNHHLLNVETISKMKDGVIIVNTACGAVIDEAALTDALKASKVGAFGSDVFELEPKVSPELVDLPNVVSMPHIGTFTVQAMRNMENFVVDKLEKLLKTGKVLTVVPEQSGVKFGHPALLQ</sequence>
<dbReference type="Proteomes" id="UP000268321">
    <property type="component" value="Unassembled WGS sequence"/>
</dbReference>
<dbReference type="OrthoDB" id="9991913at2759"/>
<evidence type="ECO:0008006" key="8">
    <source>
        <dbReference type="Google" id="ProtNLM"/>
    </source>
</evidence>
<dbReference type="EMBL" id="ML004430">
    <property type="protein sequence ID" value="RKP32597.1"/>
    <property type="molecule type" value="Genomic_DNA"/>
</dbReference>
<dbReference type="SUPFAM" id="SSF51735">
    <property type="entry name" value="NAD(P)-binding Rossmann-fold domains"/>
    <property type="match status" value="1"/>
</dbReference>
<dbReference type="InterPro" id="IPR006140">
    <property type="entry name" value="D-isomer_DH_NAD-bd"/>
</dbReference>